<dbReference type="Proteomes" id="UP000029223">
    <property type="component" value="Unassembled WGS sequence"/>
</dbReference>
<keyword evidence="2" id="KW-1185">Reference proteome</keyword>
<keyword evidence="1" id="KW-0560">Oxidoreductase</keyword>
<gene>
    <name evidence="1" type="ORF">JCM19239_388</name>
</gene>
<reference evidence="2" key="1">
    <citation type="submission" date="2014-09" db="EMBL/GenBank/DDBJ databases">
        <title>Vibrio variabilis JCM 19239. (C206) whole genome shotgun sequence.</title>
        <authorList>
            <person name="Sawabe T."/>
            <person name="Meirelles P."/>
            <person name="Nakanishi M."/>
            <person name="Sayaka M."/>
            <person name="Hattori M."/>
            <person name="Ohkuma M."/>
        </authorList>
    </citation>
    <scope>NUCLEOTIDE SEQUENCE [LARGE SCALE GENOMIC DNA]</scope>
    <source>
        <strain evidence="2">JCM 19239</strain>
    </source>
</reference>
<dbReference type="EC" id="1.1.99.14" evidence="1"/>
<dbReference type="EMBL" id="BBMS01000050">
    <property type="protein sequence ID" value="GAL28775.1"/>
    <property type="molecule type" value="Genomic_DNA"/>
</dbReference>
<comment type="caution">
    <text evidence="1">The sequence shown here is derived from an EMBL/GenBank/DDBJ whole genome shotgun (WGS) entry which is preliminary data.</text>
</comment>
<evidence type="ECO:0000313" key="1">
    <source>
        <dbReference type="EMBL" id="GAL28775.1"/>
    </source>
</evidence>
<accession>A0ABQ0JKB7</accession>
<proteinExistence type="predicted"/>
<dbReference type="GO" id="GO:0019154">
    <property type="term" value="F:glycolate dehydrogenase activity"/>
    <property type="evidence" value="ECO:0007669"/>
    <property type="project" value="UniProtKB-EC"/>
</dbReference>
<sequence>MLVFLQQLEANGFTGDIETQYSSRLAVATDNSVYQNCHKPLSIRKQRTMFS</sequence>
<evidence type="ECO:0000313" key="2">
    <source>
        <dbReference type="Proteomes" id="UP000029223"/>
    </source>
</evidence>
<organism evidence="1 2">
    <name type="scientific">Vibrio variabilis</name>
    <dbReference type="NCBI Taxonomy" id="990271"/>
    <lineage>
        <taxon>Bacteria</taxon>
        <taxon>Pseudomonadati</taxon>
        <taxon>Pseudomonadota</taxon>
        <taxon>Gammaproteobacteria</taxon>
        <taxon>Vibrionales</taxon>
        <taxon>Vibrionaceae</taxon>
        <taxon>Vibrio</taxon>
    </lineage>
</organism>
<protein>
    <submittedName>
        <fullName evidence="1">Glycolate dehydrogenase subunit GlcD</fullName>
        <ecNumber evidence="1">1.1.99.14</ecNumber>
    </submittedName>
</protein>
<name>A0ABQ0JKB7_9VIBR</name>